<sequence length="285" mass="31995">MHTSSGNLSFQPSRYSVLDFRCLAPRGCRSILSSPDSSSEIDEDEKLKGSEALPHCGLLTKTFTLFLTVFIHARSDSVVRAKPKHRFENDIPSCMAGRAIALKKKEVLLVGRIVALDRDFGLVVQGRNAPNGDRTVQTPFSLTQEIRSRAYRNSNVLGLGRAPSRRKPATPLSWNSGVLTMLDRARQVLELIRSVLQVMGSSMWFCHFDDDNYVNVPRLLKLLDNYNPREDWYLGKPSIPAPLEIIRQGPEPQKRPIQIGLYVFGLLFSKNSSDSVTFFGNCLEL</sequence>
<dbReference type="PANTHER" id="PTHR10811">
    <property type="entry name" value="FRINGE-RELATED"/>
    <property type="match status" value="1"/>
</dbReference>
<evidence type="ECO:0000259" key="10">
    <source>
        <dbReference type="Pfam" id="PF02434"/>
    </source>
</evidence>
<dbReference type="EMBL" id="GL887596">
    <property type="protein sequence ID" value="EGI70706.1"/>
    <property type="molecule type" value="Genomic_DNA"/>
</dbReference>
<evidence type="ECO:0000313" key="11">
    <source>
        <dbReference type="EMBL" id="EGI70706.1"/>
    </source>
</evidence>
<keyword evidence="3" id="KW-0328">Glycosyltransferase</keyword>
<dbReference type="Pfam" id="PF02434">
    <property type="entry name" value="Fringe"/>
    <property type="match status" value="1"/>
</dbReference>
<evidence type="ECO:0000256" key="1">
    <source>
        <dbReference type="ARBA" id="ARBA00004606"/>
    </source>
</evidence>
<evidence type="ECO:0000313" key="12">
    <source>
        <dbReference type="Proteomes" id="UP000007755"/>
    </source>
</evidence>
<dbReference type="GO" id="GO:0012505">
    <property type="term" value="C:endomembrane system"/>
    <property type="evidence" value="ECO:0007669"/>
    <property type="project" value="UniProtKB-SubCell"/>
</dbReference>
<evidence type="ECO:0000256" key="8">
    <source>
        <dbReference type="ARBA" id="ARBA00023136"/>
    </source>
</evidence>
<accession>F4W510</accession>
<comment type="subcellular location">
    <subcellularLocation>
        <location evidence="9">Endomembrane system</location>
        <topology evidence="9">Single-pass membrane protein</topology>
    </subcellularLocation>
    <subcellularLocation>
        <location evidence="1">Membrane</location>
        <topology evidence="1">Single-pass type II membrane protein</topology>
    </subcellularLocation>
</comment>
<keyword evidence="8" id="KW-0472">Membrane</keyword>
<dbReference type="Gene3D" id="3.90.550.50">
    <property type="match status" value="1"/>
</dbReference>
<evidence type="ECO:0000256" key="9">
    <source>
        <dbReference type="ARBA" id="ARBA00037847"/>
    </source>
</evidence>
<evidence type="ECO:0000256" key="3">
    <source>
        <dbReference type="ARBA" id="ARBA00022676"/>
    </source>
</evidence>
<organism evidence="12">
    <name type="scientific">Acromyrmex echinatior</name>
    <name type="common">Panamanian leafcutter ant</name>
    <name type="synonym">Acromyrmex octospinosus echinatior</name>
    <dbReference type="NCBI Taxonomy" id="103372"/>
    <lineage>
        <taxon>Eukaryota</taxon>
        <taxon>Metazoa</taxon>
        <taxon>Ecdysozoa</taxon>
        <taxon>Arthropoda</taxon>
        <taxon>Hexapoda</taxon>
        <taxon>Insecta</taxon>
        <taxon>Pterygota</taxon>
        <taxon>Neoptera</taxon>
        <taxon>Endopterygota</taxon>
        <taxon>Hymenoptera</taxon>
        <taxon>Apocrita</taxon>
        <taxon>Aculeata</taxon>
        <taxon>Formicoidea</taxon>
        <taxon>Formicidae</taxon>
        <taxon>Myrmicinae</taxon>
        <taxon>Acromyrmex</taxon>
    </lineage>
</organism>
<evidence type="ECO:0000256" key="2">
    <source>
        <dbReference type="ARBA" id="ARBA00008661"/>
    </source>
</evidence>
<evidence type="ECO:0000256" key="6">
    <source>
        <dbReference type="ARBA" id="ARBA00022968"/>
    </source>
</evidence>
<keyword evidence="12" id="KW-1185">Reference proteome</keyword>
<dbReference type="OrthoDB" id="8959630at2759"/>
<dbReference type="GO" id="GO:0016020">
    <property type="term" value="C:membrane"/>
    <property type="evidence" value="ECO:0007669"/>
    <property type="project" value="UniProtKB-SubCell"/>
</dbReference>
<keyword evidence="7" id="KW-1133">Transmembrane helix</keyword>
<feature type="domain" description="Fringe-like glycosyltransferase" evidence="10">
    <location>
        <begin position="199"/>
        <end position="249"/>
    </location>
</feature>
<keyword evidence="4 11" id="KW-0808">Transferase</keyword>
<dbReference type="GO" id="GO:0016757">
    <property type="term" value="F:glycosyltransferase activity"/>
    <property type="evidence" value="ECO:0007669"/>
    <property type="project" value="UniProtKB-KW"/>
</dbReference>
<evidence type="ECO:0000256" key="5">
    <source>
        <dbReference type="ARBA" id="ARBA00022692"/>
    </source>
</evidence>
<dbReference type="InParanoid" id="F4W510"/>
<reference evidence="11" key="1">
    <citation type="submission" date="2011-02" db="EMBL/GenBank/DDBJ databases">
        <title>The genome of the leaf-cutting ant Acromyrmex echinatior suggests key adaptations to social evolution and fungus farming.</title>
        <authorList>
            <person name="Nygaard S."/>
            <person name="Zhang G."/>
        </authorList>
    </citation>
    <scope>NUCLEOTIDE SEQUENCE</scope>
</reference>
<keyword evidence="5" id="KW-0812">Transmembrane</keyword>
<name>F4W510_ACREC</name>
<dbReference type="AlphaFoldDB" id="F4W510"/>
<evidence type="ECO:0000256" key="7">
    <source>
        <dbReference type="ARBA" id="ARBA00022989"/>
    </source>
</evidence>
<keyword evidence="6" id="KW-0735">Signal-anchor</keyword>
<dbReference type="InterPro" id="IPR003378">
    <property type="entry name" value="Fringe-like_glycosylTrfase"/>
</dbReference>
<dbReference type="Proteomes" id="UP000007755">
    <property type="component" value="Unassembled WGS sequence"/>
</dbReference>
<proteinExistence type="inferred from homology"/>
<comment type="similarity">
    <text evidence="2">Belongs to the glycosyltransferase 31 family.</text>
</comment>
<evidence type="ECO:0000256" key="4">
    <source>
        <dbReference type="ARBA" id="ARBA00022679"/>
    </source>
</evidence>
<protein>
    <submittedName>
        <fullName evidence="11">Fringe glycosyltransferase</fullName>
    </submittedName>
</protein>
<gene>
    <name evidence="11" type="ORF">G5I_00498</name>
</gene>
<dbReference type="STRING" id="103372.F4W510"/>